<dbReference type="SMR" id="A0A482XG47"/>
<feature type="compositionally biased region" description="Low complexity" evidence="1">
    <location>
        <begin position="287"/>
        <end position="315"/>
    </location>
</feature>
<feature type="compositionally biased region" description="Low complexity" evidence="1">
    <location>
        <begin position="1"/>
        <end position="21"/>
    </location>
</feature>
<evidence type="ECO:0000313" key="2">
    <source>
        <dbReference type="EMBL" id="RZF44753.1"/>
    </source>
</evidence>
<evidence type="ECO:0000256" key="1">
    <source>
        <dbReference type="SAM" id="MobiDB-lite"/>
    </source>
</evidence>
<feature type="compositionally biased region" description="Polar residues" evidence="1">
    <location>
        <begin position="71"/>
        <end position="85"/>
    </location>
</feature>
<sequence length="520" mass="55196">MLRRTSLTGPPGLGGPSSEPLIVVEESGAELEEEEEDGAKAMTPTTPLDSPLLQNPYLLSPYRDLRKRSLPTPQCTSGITASQVRRLSEKGAEGRKCPSARETAFLAKLSQAPVPQAGGRRHSVVTISRAPPTSVLFGRNRRESIAAFPAGLPLAGRLSRKDSSSSIAARSPSLSGSSFNLQLDIMDDIADIKTPRKVRLKMWQDENEEKVCELEPVEGGAAPQRYQQAPARRLSEIPQPVTQAPTKEKRRASGIVCTNTDLMSIMSLTSSAQEINTSETLAKVPEVPTQTQAPATVTAPSSPAPVAGPSSKPPSTLDQKRGLLKGARSSSFDVSLLPDCKDPQGPNWFARRHQPMANKKYLTPRPTTDQKPQNIPPPMDKSPTTITFADEKVDHSSERKKSGSVSEAELKNVLWDKPSGAVIDAEMIGSAIEVYLNKKGGDSGNGGGSQTAADKPAAGAAVVAAAAGSEAADSPPSTADPSKSNAKSTSWFGNKTKPADEEEGSCDNSICSTLKDLFVK</sequence>
<feature type="region of interest" description="Disordered" evidence="1">
    <location>
        <begin position="441"/>
        <end position="507"/>
    </location>
</feature>
<feature type="region of interest" description="Disordered" evidence="1">
    <location>
        <begin position="68"/>
        <end position="96"/>
    </location>
</feature>
<feature type="compositionally biased region" description="Acidic residues" evidence="1">
    <location>
        <begin position="27"/>
        <end position="37"/>
    </location>
</feature>
<accession>A0A482XG47</accession>
<feature type="compositionally biased region" description="Basic and acidic residues" evidence="1">
    <location>
        <begin position="86"/>
        <end position="96"/>
    </location>
</feature>
<dbReference type="InParanoid" id="A0A482XG47"/>
<feature type="region of interest" description="Disordered" evidence="1">
    <location>
        <begin position="1"/>
        <end position="56"/>
    </location>
</feature>
<keyword evidence="3" id="KW-1185">Reference proteome</keyword>
<dbReference type="EMBL" id="QKKF02010319">
    <property type="protein sequence ID" value="RZF44753.1"/>
    <property type="molecule type" value="Genomic_DNA"/>
</dbReference>
<proteinExistence type="predicted"/>
<gene>
    <name evidence="2" type="ORF">LSTR_LSTR000705</name>
</gene>
<feature type="region of interest" description="Disordered" evidence="1">
    <location>
        <begin position="281"/>
        <end position="385"/>
    </location>
</feature>
<evidence type="ECO:0000313" key="3">
    <source>
        <dbReference type="Proteomes" id="UP000291343"/>
    </source>
</evidence>
<comment type="caution">
    <text evidence="2">The sequence shown here is derived from an EMBL/GenBank/DDBJ whole genome shotgun (WGS) entry which is preliminary data.</text>
</comment>
<protein>
    <submittedName>
        <fullName evidence="2">Uncharacterized protein</fullName>
    </submittedName>
</protein>
<dbReference type="Proteomes" id="UP000291343">
    <property type="component" value="Unassembled WGS sequence"/>
</dbReference>
<organism evidence="2 3">
    <name type="scientific">Laodelphax striatellus</name>
    <name type="common">Small brown planthopper</name>
    <name type="synonym">Delphax striatella</name>
    <dbReference type="NCBI Taxonomy" id="195883"/>
    <lineage>
        <taxon>Eukaryota</taxon>
        <taxon>Metazoa</taxon>
        <taxon>Ecdysozoa</taxon>
        <taxon>Arthropoda</taxon>
        <taxon>Hexapoda</taxon>
        <taxon>Insecta</taxon>
        <taxon>Pterygota</taxon>
        <taxon>Neoptera</taxon>
        <taxon>Paraneoptera</taxon>
        <taxon>Hemiptera</taxon>
        <taxon>Auchenorrhyncha</taxon>
        <taxon>Fulgoroidea</taxon>
        <taxon>Delphacidae</taxon>
        <taxon>Criomorphinae</taxon>
        <taxon>Laodelphax</taxon>
    </lineage>
</organism>
<feature type="compositionally biased region" description="Low complexity" evidence="1">
    <location>
        <begin position="452"/>
        <end position="475"/>
    </location>
</feature>
<name>A0A482XG47_LAOST</name>
<feature type="compositionally biased region" description="Polar residues" evidence="1">
    <location>
        <begin position="476"/>
        <end position="493"/>
    </location>
</feature>
<reference evidence="2 3" key="1">
    <citation type="journal article" date="2017" name="Gigascience">
        <title>Genome sequence of the small brown planthopper, Laodelphax striatellus.</title>
        <authorList>
            <person name="Zhu J."/>
            <person name="Jiang F."/>
            <person name="Wang X."/>
            <person name="Yang P."/>
            <person name="Bao Y."/>
            <person name="Zhao W."/>
            <person name="Wang W."/>
            <person name="Lu H."/>
            <person name="Wang Q."/>
            <person name="Cui N."/>
            <person name="Li J."/>
            <person name="Chen X."/>
            <person name="Luo L."/>
            <person name="Yu J."/>
            <person name="Kang L."/>
            <person name="Cui F."/>
        </authorList>
    </citation>
    <scope>NUCLEOTIDE SEQUENCE [LARGE SCALE GENOMIC DNA]</scope>
    <source>
        <strain evidence="2">Lst14</strain>
    </source>
</reference>
<dbReference type="OrthoDB" id="7424185at2759"/>
<dbReference type="AlphaFoldDB" id="A0A482XG47"/>